<proteinExistence type="predicted"/>
<dbReference type="GO" id="GO:0004106">
    <property type="term" value="F:chorismate mutase activity"/>
    <property type="evidence" value="ECO:0007669"/>
    <property type="project" value="UniProtKB-EC"/>
</dbReference>
<protein>
    <submittedName>
        <fullName evidence="4">Chorismate mutase</fullName>
        <ecNumber evidence="4">5.4.99.5</ecNumber>
    </submittedName>
</protein>
<evidence type="ECO:0000256" key="2">
    <source>
        <dbReference type="SAM" id="SignalP"/>
    </source>
</evidence>
<dbReference type="Gene3D" id="1.20.59.10">
    <property type="entry name" value="Chorismate mutase"/>
    <property type="match status" value="1"/>
</dbReference>
<sequence length="185" mass="18950">MRTAATLAAAVAALLLVSSTAAASAPPNGLEAVVLLSADRLDTAPLVAAAKWHTGDPVEAPEREARVLAAAERHASELGTDPASAVAVARDQMEANKVVQRGLHARWYAQADRRPEHAPDLAGVRAELDRITPALVGALAAAEEERTAPGCAARIARSTDETAAARGLDRLASAALSGALESVCV</sequence>
<feature type="chain" id="PRO_5047388356" evidence="2">
    <location>
        <begin position="24"/>
        <end position="185"/>
    </location>
</feature>
<evidence type="ECO:0000256" key="1">
    <source>
        <dbReference type="ARBA" id="ARBA00023235"/>
    </source>
</evidence>
<accession>A0ABX8BYP6</accession>
<dbReference type="PANTHER" id="PTHR38041:SF2">
    <property type="entry name" value="SECRETED CHORISMATE MUTASE"/>
    <property type="match status" value="1"/>
</dbReference>
<dbReference type="InterPro" id="IPR036979">
    <property type="entry name" value="CM_dom_sf"/>
</dbReference>
<feature type="signal peptide" evidence="2">
    <location>
        <begin position="1"/>
        <end position="23"/>
    </location>
</feature>
<dbReference type="InterPro" id="IPR002701">
    <property type="entry name" value="CM_II_prokaryot"/>
</dbReference>
<reference evidence="5" key="1">
    <citation type="submission" date="2021-05" db="EMBL/GenBank/DDBJ databases">
        <title>Direct Submission.</title>
        <authorList>
            <person name="Li K."/>
            <person name="Gao J."/>
        </authorList>
    </citation>
    <scope>NUCLEOTIDE SEQUENCE [LARGE SCALE GENOMIC DNA]</scope>
    <source>
        <strain evidence="5">HDS12</strain>
    </source>
</reference>
<dbReference type="EMBL" id="CP074132">
    <property type="protein sequence ID" value="QUX27302.1"/>
    <property type="molecule type" value="Genomic_DNA"/>
</dbReference>
<dbReference type="EC" id="5.4.99.5" evidence="4"/>
<dbReference type="SMART" id="SM00830">
    <property type="entry name" value="CM_2"/>
    <property type="match status" value="1"/>
</dbReference>
<keyword evidence="1 4" id="KW-0413">Isomerase</keyword>
<dbReference type="InterPro" id="IPR051331">
    <property type="entry name" value="Chorismate_mutase-related"/>
</dbReference>
<gene>
    <name evidence="4" type="ORF">KGD83_18505</name>
</gene>
<dbReference type="Proteomes" id="UP000678016">
    <property type="component" value="Chromosome"/>
</dbReference>
<evidence type="ECO:0000313" key="4">
    <source>
        <dbReference type="EMBL" id="QUX27302.1"/>
    </source>
</evidence>
<dbReference type="PROSITE" id="PS51168">
    <property type="entry name" value="CHORISMATE_MUT_2"/>
    <property type="match status" value="1"/>
</dbReference>
<organism evidence="4 5">
    <name type="scientific">Nocardiopsis akebiae</name>
    <dbReference type="NCBI Taxonomy" id="2831968"/>
    <lineage>
        <taxon>Bacteria</taxon>
        <taxon>Bacillati</taxon>
        <taxon>Actinomycetota</taxon>
        <taxon>Actinomycetes</taxon>
        <taxon>Streptosporangiales</taxon>
        <taxon>Nocardiopsidaceae</taxon>
        <taxon>Nocardiopsis</taxon>
    </lineage>
</organism>
<feature type="domain" description="Chorismate mutase" evidence="3">
    <location>
        <begin position="1"/>
        <end position="104"/>
    </location>
</feature>
<evidence type="ECO:0000259" key="3">
    <source>
        <dbReference type="PROSITE" id="PS51168"/>
    </source>
</evidence>
<dbReference type="PANTHER" id="PTHR38041">
    <property type="entry name" value="CHORISMATE MUTASE"/>
    <property type="match status" value="1"/>
</dbReference>
<name>A0ABX8BYP6_9ACTN</name>
<dbReference type="InterPro" id="IPR036263">
    <property type="entry name" value="Chorismate_II_sf"/>
</dbReference>
<dbReference type="Pfam" id="PF01817">
    <property type="entry name" value="CM_2"/>
    <property type="match status" value="1"/>
</dbReference>
<dbReference type="RefSeq" id="WP_212640372.1">
    <property type="nucleotide sequence ID" value="NZ_CP074132.1"/>
</dbReference>
<keyword evidence="5" id="KW-1185">Reference proteome</keyword>
<dbReference type="SUPFAM" id="SSF48600">
    <property type="entry name" value="Chorismate mutase II"/>
    <property type="match status" value="1"/>
</dbReference>
<keyword evidence="2" id="KW-0732">Signal</keyword>
<evidence type="ECO:0000313" key="5">
    <source>
        <dbReference type="Proteomes" id="UP000678016"/>
    </source>
</evidence>